<evidence type="ECO:0000256" key="2">
    <source>
        <dbReference type="ARBA" id="ARBA00023163"/>
    </source>
</evidence>
<reference evidence="5 6" key="1">
    <citation type="submission" date="2019-09" db="EMBL/GenBank/DDBJ databases">
        <title>A chromosome-level genome assembly of the Chinese tupelo Nyssa sinensis.</title>
        <authorList>
            <person name="Yang X."/>
            <person name="Kang M."/>
            <person name="Yang Y."/>
            <person name="Xiong H."/>
            <person name="Wang M."/>
            <person name="Zhang Z."/>
            <person name="Wang Z."/>
            <person name="Wu H."/>
            <person name="Ma T."/>
            <person name="Liu J."/>
            <person name="Xi Z."/>
        </authorList>
    </citation>
    <scope>NUCLEOTIDE SEQUENCE [LARGE SCALE GENOMIC DNA]</scope>
    <source>
        <strain evidence="5">J267</strain>
        <tissue evidence="5">Leaf</tissue>
    </source>
</reference>
<proteinExistence type="inferred from homology"/>
<evidence type="ECO:0000313" key="5">
    <source>
        <dbReference type="EMBL" id="KAA8517735.1"/>
    </source>
</evidence>
<dbReference type="Pfam" id="PF03514">
    <property type="entry name" value="GRAS"/>
    <property type="match status" value="1"/>
</dbReference>
<feature type="coiled-coil region" evidence="4">
    <location>
        <begin position="321"/>
        <end position="348"/>
    </location>
</feature>
<dbReference type="PROSITE" id="PS50985">
    <property type="entry name" value="GRAS"/>
    <property type="match status" value="1"/>
</dbReference>
<evidence type="ECO:0000313" key="6">
    <source>
        <dbReference type="Proteomes" id="UP000325577"/>
    </source>
</evidence>
<dbReference type="EMBL" id="CM018050">
    <property type="protein sequence ID" value="KAA8517735.1"/>
    <property type="molecule type" value="Genomic_DNA"/>
</dbReference>
<comment type="similarity">
    <text evidence="3">Belongs to the GRAS family.</text>
</comment>
<comment type="caution">
    <text evidence="3">Lacks conserved residue(s) required for the propagation of feature annotation.</text>
</comment>
<gene>
    <name evidence="5" type="ORF">F0562_015206</name>
</gene>
<dbReference type="InterPro" id="IPR005202">
    <property type="entry name" value="TF_GRAS"/>
</dbReference>
<protein>
    <submittedName>
        <fullName evidence="5">Uncharacterized protein</fullName>
    </submittedName>
</protein>
<keyword evidence="6" id="KW-1185">Reference proteome</keyword>
<dbReference type="AlphaFoldDB" id="A0A5J4ZGN6"/>
<dbReference type="PANTHER" id="PTHR31636">
    <property type="entry name" value="OSJNBA0084A10.13 PROTEIN-RELATED"/>
    <property type="match status" value="1"/>
</dbReference>
<keyword evidence="1" id="KW-0805">Transcription regulation</keyword>
<evidence type="ECO:0000256" key="4">
    <source>
        <dbReference type="SAM" id="Coils"/>
    </source>
</evidence>
<dbReference type="OrthoDB" id="1935022at2759"/>
<organism evidence="5 6">
    <name type="scientific">Nyssa sinensis</name>
    <dbReference type="NCBI Taxonomy" id="561372"/>
    <lineage>
        <taxon>Eukaryota</taxon>
        <taxon>Viridiplantae</taxon>
        <taxon>Streptophyta</taxon>
        <taxon>Embryophyta</taxon>
        <taxon>Tracheophyta</taxon>
        <taxon>Spermatophyta</taxon>
        <taxon>Magnoliopsida</taxon>
        <taxon>eudicotyledons</taxon>
        <taxon>Gunneridae</taxon>
        <taxon>Pentapetalae</taxon>
        <taxon>asterids</taxon>
        <taxon>Cornales</taxon>
        <taxon>Nyssaceae</taxon>
        <taxon>Nyssa</taxon>
    </lineage>
</organism>
<sequence>MMQNNTNPSMDEDESYIIGMEGHMGHFEFSPSFTLAEDFFDNISLMIPNFPTNVSDDYLDIPVHVDELDVMLPLDDFLRDLEKYEPISSGEAGDTHASLEVTEGSFHSQQLPVDGEDGWSLSKSVNSIDISMDVTSIQPTLILPTEDMELDNQLSIIHLVQAFGEAMEKEQKELADAIVKCTREKVGPVGGIVERLLYYLFQPFDKQSDYLRQESGKNFYAAFKAFYEIFPYGRFAHFVANSAIIHAMPHDAEIIHIVDFDMGEGVQWSSIIDAIGRQQREVRLTSIKCSEKDSNCETLRWKFEETKRWLYDHAGSFGLKLKVEEMELQDLVSEIKRMKRRVQRKEWLVFNCNVGLPHMGRGRSRRHVMEFLRIAKELITYTSANCNTNNRGIIIVGDGDAWEKCKNSLSFGSFLDECLVHYQTLLESMELNFPIHLGEGRTAMECLFVAPSVSSLALIRKWEEMKEWTDLETGFGLRGLTVSEESLMEAKEIAREGESLYGVRAEERSLMTMARDTANEALKDRVSHLENFVGVLKGNGAVALSVQTEQHTIELVDLRKILDDFMTETSVKITNIMEDVVSLIDVVKINLKCLEDDVAPVKKSVLAHSGAIREMRKPHALSLLFIVIKARRKGKIR</sequence>
<feature type="short sequence motif" description="VHIID" evidence="3">
    <location>
        <begin position="255"/>
        <end position="259"/>
    </location>
</feature>
<accession>A0A5J4ZGN6</accession>
<feature type="region of interest" description="SAW" evidence="3">
    <location>
        <begin position="457"/>
        <end position="529"/>
    </location>
</feature>
<name>A0A5J4ZGN6_9ASTE</name>
<keyword evidence="2" id="KW-0804">Transcription</keyword>
<dbReference type="Proteomes" id="UP000325577">
    <property type="component" value="Linkage Group LG7"/>
</dbReference>
<evidence type="ECO:0000256" key="3">
    <source>
        <dbReference type="PROSITE-ProRule" id="PRU01191"/>
    </source>
</evidence>
<feature type="region of interest" description="Leucine repeat II (LRII)" evidence="3">
    <location>
        <begin position="305"/>
        <end position="337"/>
    </location>
</feature>
<evidence type="ECO:0000256" key="1">
    <source>
        <dbReference type="ARBA" id="ARBA00023015"/>
    </source>
</evidence>
<keyword evidence="4" id="KW-0175">Coiled coil</keyword>